<accession>A0ABX2BTK0</accession>
<dbReference type="EMBL" id="WOEY01000089">
    <property type="protein sequence ID" value="NPT44091.1"/>
    <property type="molecule type" value="Genomic_DNA"/>
</dbReference>
<gene>
    <name evidence="4" type="ORF">GNZ12_22840</name>
</gene>
<dbReference type="PROSITE" id="PS51762">
    <property type="entry name" value="GH16_2"/>
    <property type="match status" value="1"/>
</dbReference>
<dbReference type="Pfam" id="PF00722">
    <property type="entry name" value="Glyco_hydro_16"/>
    <property type="match status" value="1"/>
</dbReference>
<comment type="caution">
    <text evidence="4">The sequence shown here is derived from an EMBL/GenBank/DDBJ whole genome shotgun (WGS) entry which is preliminary data.</text>
</comment>
<feature type="domain" description="GH16" evidence="3">
    <location>
        <begin position="22"/>
        <end position="225"/>
    </location>
</feature>
<evidence type="ECO:0000313" key="4">
    <source>
        <dbReference type="EMBL" id="NPT44091.1"/>
    </source>
</evidence>
<dbReference type="InterPro" id="IPR013320">
    <property type="entry name" value="ConA-like_dom_sf"/>
</dbReference>
<dbReference type="CDD" id="cd00413">
    <property type="entry name" value="Glyco_hydrolase_16"/>
    <property type="match status" value="1"/>
</dbReference>
<dbReference type="SUPFAM" id="SSF49899">
    <property type="entry name" value="Concanavalin A-like lectins/glucanases"/>
    <property type="match status" value="1"/>
</dbReference>
<evidence type="ECO:0000256" key="1">
    <source>
        <dbReference type="ARBA" id="ARBA00006865"/>
    </source>
</evidence>
<dbReference type="InterPro" id="IPR000757">
    <property type="entry name" value="Beta-glucanase-like"/>
</dbReference>
<dbReference type="Proteomes" id="UP000652198">
    <property type="component" value="Unassembled WGS sequence"/>
</dbReference>
<name>A0ABX2BTK0_9BURK</name>
<evidence type="ECO:0000259" key="3">
    <source>
        <dbReference type="PROSITE" id="PS51762"/>
    </source>
</evidence>
<keyword evidence="5" id="KW-1185">Reference proteome</keyword>
<evidence type="ECO:0000256" key="2">
    <source>
        <dbReference type="SAM" id="SignalP"/>
    </source>
</evidence>
<protein>
    <submittedName>
        <fullName evidence="4">Family 16 glycosylhydrolase</fullName>
    </submittedName>
</protein>
<evidence type="ECO:0000313" key="5">
    <source>
        <dbReference type="Proteomes" id="UP000652198"/>
    </source>
</evidence>
<sequence>MKKLLCAAFAFLSLSIASAAEIDWAGAKWHVRTGSGQPCASGIWSQQGVWVDTKGWLHLRMTRSQSGEFTCVEIESVKRFGFGRYSFEVSGPIGSIDKNVVFGIFMYPPKDVGEDGTNEIDIEIARWGHALAPQVNYTAWYRSHKGNRHDTVEVPKDLANATFDMTWQHDQVTWESPIQHGKTIDFRGDIADQPQTLIINLWLFHSPSPEDHNEVEFVIKSMRLQ</sequence>
<keyword evidence="2" id="KW-0732">Signal</keyword>
<organism evidence="4 5">
    <name type="scientific">Paraburkholderia solitsugae</name>
    <dbReference type="NCBI Taxonomy" id="2675748"/>
    <lineage>
        <taxon>Bacteria</taxon>
        <taxon>Pseudomonadati</taxon>
        <taxon>Pseudomonadota</taxon>
        <taxon>Betaproteobacteria</taxon>
        <taxon>Burkholderiales</taxon>
        <taxon>Burkholderiaceae</taxon>
        <taxon>Paraburkholderia</taxon>
    </lineage>
</organism>
<feature type="signal peptide" evidence="2">
    <location>
        <begin position="1"/>
        <end position="19"/>
    </location>
</feature>
<reference evidence="4 5" key="1">
    <citation type="submission" date="2019-11" db="EMBL/GenBank/DDBJ databases">
        <title>Metabolism of dissolved organic matter in forest soils.</title>
        <authorList>
            <person name="Cyle K.T."/>
            <person name="Wilhelm R.C."/>
            <person name="Martinez C.E."/>
        </authorList>
    </citation>
    <scope>NUCLEOTIDE SEQUENCE [LARGE SCALE GENOMIC DNA]</scope>
    <source>
        <strain evidence="4 5">1N</strain>
    </source>
</reference>
<dbReference type="RefSeq" id="WP_172313917.1">
    <property type="nucleotide sequence ID" value="NZ_WOEY01000089.1"/>
</dbReference>
<comment type="similarity">
    <text evidence="1">Belongs to the glycosyl hydrolase 16 family.</text>
</comment>
<feature type="chain" id="PRO_5046600556" evidence="2">
    <location>
        <begin position="20"/>
        <end position="225"/>
    </location>
</feature>
<proteinExistence type="inferred from homology"/>
<dbReference type="Gene3D" id="2.60.120.200">
    <property type="match status" value="1"/>
</dbReference>